<dbReference type="InterPro" id="IPR011989">
    <property type="entry name" value="ARM-like"/>
</dbReference>
<dbReference type="InterPro" id="IPR042856">
    <property type="entry name" value="RSP14"/>
</dbReference>
<dbReference type="InterPro" id="IPR000225">
    <property type="entry name" value="Armadillo"/>
</dbReference>
<organism evidence="2 3">
    <name type="scientific">Mycena pura</name>
    <dbReference type="NCBI Taxonomy" id="153505"/>
    <lineage>
        <taxon>Eukaryota</taxon>
        <taxon>Fungi</taxon>
        <taxon>Dikarya</taxon>
        <taxon>Basidiomycota</taxon>
        <taxon>Agaricomycotina</taxon>
        <taxon>Agaricomycetes</taxon>
        <taxon>Agaricomycetidae</taxon>
        <taxon>Agaricales</taxon>
        <taxon>Marasmiineae</taxon>
        <taxon>Mycenaceae</taxon>
        <taxon>Mycena</taxon>
    </lineage>
</organism>
<protein>
    <submittedName>
        <fullName evidence="2">Armadillo-type protein</fullName>
    </submittedName>
</protein>
<accession>A0AAD6VJY0</accession>
<dbReference type="InterPro" id="IPR016024">
    <property type="entry name" value="ARM-type_fold"/>
</dbReference>
<dbReference type="EMBL" id="JARJCW010000017">
    <property type="protein sequence ID" value="KAJ7215373.1"/>
    <property type="molecule type" value="Genomic_DNA"/>
</dbReference>
<dbReference type="AlphaFoldDB" id="A0AAD6VJY0"/>
<sequence>MPPLPRSPTHTSNTSIFSWWSDNNPGLRGATINLHTLTKPLLRRMRHRQALDFINTNRDAPLSGELMSTFSSYLSAAVLSELRRRAGSIEDSPGAMVEDLFALYGITSEMLKSPQPVSPQRPPSSIHSWWSNSNPGLQGATINLHVLARPLLRRMYHRQALDLVKRNRDKPLSSELLYIISGYLPVNYVWPATKVVILSELLRRARKAAILLERSGQDRQDDRRTIVDDAFVLHQITSEMLESPHTEVRKVACELLGTLCNLSSTTPVILRMDGWIRLVNLLRRVDDHESVIEQAVYALCKITQSTDGADAAVEAKVLDRVVELLDSSNEGILSFTCQLVATLAMQESTALAVLRPVLCVTARGKHGDIVKEATYALIQITRWSDGVKAVVFSLLVNLGSHRGTNVDDSDSSMLRQLTSKYLESPPRKLRNLTELAISAGHHFGVIQNALPTRDQSSKVPDDSDILLATNAFSDLLASSPTVQQRTCSLVRRLAEQRSTARTLLAVDICRPLVFLLWGSHDNGIVGEALHALAQIALWPDGSKAAVDANVLDYIGELLESSSTEKYEDVIHGAIYALAQVAKWPGGAQQVVDANALNCVSESLKSSHPYVCRLTRVLLGNLALHESAISKGYVEKCQNYGYKLGGRSKHLLFCPKQLECPQPLLDSAALLRCRKDTVISLAKYSHPLGALPVALIWDARDQVLELKESVRAILDQVQATY</sequence>
<evidence type="ECO:0000256" key="1">
    <source>
        <dbReference type="PROSITE-ProRule" id="PRU00259"/>
    </source>
</evidence>
<dbReference type="PANTHER" id="PTHR15599:SF1">
    <property type="entry name" value="RADIAL SPOKE HEAD 14 HOMOLOG"/>
    <property type="match status" value="1"/>
</dbReference>
<keyword evidence="3" id="KW-1185">Reference proteome</keyword>
<gene>
    <name evidence="2" type="ORF">GGX14DRAFT_391811</name>
</gene>
<dbReference type="SMART" id="SM00185">
    <property type="entry name" value="ARM"/>
    <property type="match status" value="5"/>
</dbReference>
<name>A0AAD6VJY0_9AGAR</name>
<dbReference type="Proteomes" id="UP001219525">
    <property type="component" value="Unassembled WGS sequence"/>
</dbReference>
<feature type="repeat" description="ARM" evidence="1">
    <location>
        <begin position="273"/>
        <end position="317"/>
    </location>
</feature>
<evidence type="ECO:0000313" key="2">
    <source>
        <dbReference type="EMBL" id="KAJ7215373.1"/>
    </source>
</evidence>
<dbReference type="PANTHER" id="PTHR15599">
    <property type="entry name" value="RTDR1"/>
    <property type="match status" value="1"/>
</dbReference>
<evidence type="ECO:0000313" key="3">
    <source>
        <dbReference type="Proteomes" id="UP001219525"/>
    </source>
</evidence>
<dbReference type="SUPFAM" id="SSF48371">
    <property type="entry name" value="ARM repeat"/>
    <property type="match status" value="1"/>
</dbReference>
<dbReference type="Gene3D" id="1.25.10.10">
    <property type="entry name" value="Leucine-rich Repeat Variant"/>
    <property type="match status" value="2"/>
</dbReference>
<reference evidence="2" key="1">
    <citation type="submission" date="2023-03" db="EMBL/GenBank/DDBJ databases">
        <title>Massive genome expansion in bonnet fungi (Mycena s.s.) driven by repeated elements and novel gene families across ecological guilds.</title>
        <authorList>
            <consortium name="Lawrence Berkeley National Laboratory"/>
            <person name="Harder C.B."/>
            <person name="Miyauchi S."/>
            <person name="Viragh M."/>
            <person name="Kuo A."/>
            <person name="Thoen E."/>
            <person name="Andreopoulos B."/>
            <person name="Lu D."/>
            <person name="Skrede I."/>
            <person name="Drula E."/>
            <person name="Henrissat B."/>
            <person name="Morin E."/>
            <person name="Kohler A."/>
            <person name="Barry K."/>
            <person name="LaButti K."/>
            <person name="Morin E."/>
            <person name="Salamov A."/>
            <person name="Lipzen A."/>
            <person name="Mereny Z."/>
            <person name="Hegedus B."/>
            <person name="Baldrian P."/>
            <person name="Stursova M."/>
            <person name="Weitz H."/>
            <person name="Taylor A."/>
            <person name="Grigoriev I.V."/>
            <person name="Nagy L.G."/>
            <person name="Martin F."/>
            <person name="Kauserud H."/>
        </authorList>
    </citation>
    <scope>NUCLEOTIDE SEQUENCE</scope>
    <source>
        <strain evidence="2">9144</strain>
    </source>
</reference>
<proteinExistence type="predicted"/>
<dbReference type="PROSITE" id="PS50176">
    <property type="entry name" value="ARM_REPEAT"/>
    <property type="match status" value="1"/>
</dbReference>
<comment type="caution">
    <text evidence="2">The sequence shown here is derived from an EMBL/GenBank/DDBJ whole genome shotgun (WGS) entry which is preliminary data.</text>
</comment>